<dbReference type="RefSeq" id="WP_119858374.1">
    <property type="nucleotide sequence ID" value="NZ_QYYD01000023.1"/>
</dbReference>
<comment type="caution">
    <text evidence="3">The sequence shown here is derived from an EMBL/GenBank/DDBJ whole genome shotgun (WGS) entry which is preliminary data.</text>
</comment>
<dbReference type="SUPFAM" id="SSF56300">
    <property type="entry name" value="Metallo-dependent phosphatases"/>
    <property type="match status" value="1"/>
</dbReference>
<dbReference type="InterPro" id="IPR050126">
    <property type="entry name" value="Ap4A_hydrolase"/>
</dbReference>
<evidence type="ECO:0000259" key="2">
    <source>
        <dbReference type="Pfam" id="PF12850"/>
    </source>
</evidence>
<name>A0A418V119_RHOPL</name>
<reference evidence="3 4" key="1">
    <citation type="submission" date="2018-09" db="EMBL/GenBank/DDBJ databases">
        <title>Draft genome sequence of Rhodopseudomonas palustris 2.1.18.</title>
        <authorList>
            <person name="Robertson S.L."/>
            <person name="Meyer T.E."/>
            <person name="Kyndt J.A."/>
        </authorList>
    </citation>
    <scope>NUCLEOTIDE SEQUENCE [LARGE SCALE GENOMIC DNA]</scope>
    <source>
        <strain evidence="3 4">2.1.18</strain>
    </source>
</reference>
<dbReference type="CDD" id="cd00838">
    <property type="entry name" value="MPP_superfamily"/>
    <property type="match status" value="1"/>
</dbReference>
<dbReference type="EMBL" id="QYYD01000023">
    <property type="protein sequence ID" value="RJF69488.1"/>
    <property type="molecule type" value="Genomic_DNA"/>
</dbReference>
<gene>
    <name evidence="3" type="ORF">D4Q52_20225</name>
</gene>
<dbReference type="GO" id="GO:0005737">
    <property type="term" value="C:cytoplasm"/>
    <property type="evidence" value="ECO:0007669"/>
    <property type="project" value="TreeGrafter"/>
</dbReference>
<evidence type="ECO:0000256" key="1">
    <source>
        <dbReference type="ARBA" id="ARBA00008950"/>
    </source>
</evidence>
<dbReference type="PANTHER" id="PTHR42850">
    <property type="entry name" value="METALLOPHOSPHOESTERASE"/>
    <property type="match status" value="1"/>
</dbReference>
<dbReference type="InterPro" id="IPR029052">
    <property type="entry name" value="Metallo-depent_PP-like"/>
</dbReference>
<evidence type="ECO:0000313" key="3">
    <source>
        <dbReference type="EMBL" id="RJF69488.1"/>
    </source>
</evidence>
<dbReference type="OrthoDB" id="9813918at2"/>
<dbReference type="InterPro" id="IPR024654">
    <property type="entry name" value="Calcineurin-like_PHP_lpxH"/>
</dbReference>
<dbReference type="Proteomes" id="UP000285523">
    <property type="component" value="Unassembled WGS sequence"/>
</dbReference>
<evidence type="ECO:0000313" key="4">
    <source>
        <dbReference type="Proteomes" id="UP000285523"/>
    </source>
</evidence>
<organism evidence="3 4">
    <name type="scientific">Rhodopseudomonas palustris</name>
    <dbReference type="NCBI Taxonomy" id="1076"/>
    <lineage>
        <taxon>Bacteria</taxon>
        <taxon>Pseudomonadati</taxon>
        <taxon>Pseudomonadota</taxon>
        <taxon>Alphaproteobacteria</taxon>
        <taxon>Hyphomicrobiales</taxon>
        <taxon>Nitrobacteraceae</taxon>
        <taxon>Rhodopseudomonas</taxon>
    </lineage>
</organism>
<protein>
    <submittedName>
        <fullName evidence="3">Metallophosphoesterase</fullName>
    </submittedName>
</protein>
<feature type="domain" description="Calcineurin-like phosphoesterase" evidence="2">
    <location>
        <begin position="1"/>
        <end position="178"/>
    </location>
</feature>
<dbReference type="PIRSF" id="PIRSF000883">
    <property type="entry name" value="Pesterase_MJ0912"/>
    <property type="match status" value="1"/>
</dbReference>
<sequence>MRIAVLSDIHGNLPALEAVIKDIAAARVDQIYNLDDCLSGPLWPSETADLLLALGWPTLAGNHERQMLSVGAADVDSSDGFAAARIEGRHRNWLAGLPARMEPIPSVLFCHGAPTSDADYWLHTGRPGAMLKASETDISRHATHHRLAFCGHSHAARCVELPDGRIIANPGSVGLPAYDDDPIVPDLPDPQGPRSRYLIAALGEGGFWRVDLRAVAYDFETAARRAEQLGRLGWARTLRTGRRFR</sequence>
<dbReference type="Pfam" id="PF12850">
    <property type="entry name" value="Metallophos_2"/>
    <property type="match status" value="1"/>
</dbReference>
<dbReference type="AlphaFoldDB" id="A0A418V119"/>
<dbReference type="GO" id="GO:0016791">
    <property type="term" value="F:phosphatase activity"/>
    <property type="evidence" value="ECO:0007669"/>
    <property type="project" value="TreeGrafter"/>
</dbReference>
<dbReference type="PANTHER" id="PTHR42850:SF2">
    <property type="entry name" value="BLL5683 PROTEIN"/>
    <property type="match status" value="1"/>
</dbReference>
<dbReference type="InterPro" id="IPR011152">
    <property type="entry name" value="Pesterase_MJ0912"/>
</dbReference>
<proteinExistence type="inferred from homology"/>
<dbReference type="Gene3D" id="3.60.21.10">
    <property type="match status" value="1"/>
</dbReference>
<comment type="similarity">
    <text evidence="1">Belongs to the metallophosphoesterase superfamily. YfcE family.</text>
</comment>
<accession>A0A418V119</accession>